<reference evidence="7" key="1">
    <citation type="journal article" date="2014" name="Front. Microbiol.">
        <title>High frequency of phylogenetically diverse reductive dehalogenase-homologous genes in deep subseafloor sedimentary metagenomes.</title>
        <authorList>
            <person name="Kawai M."/>
            <person name="Futagami T."/>
            <person name="Toyoda A."/>
            <person name="Takaki Y."/>
            <person name="Nishi S."/>
            <person name="Hori S."/>
            <person name="Arai W."/>
            <person name="Tsubouchi T."/>
            <person name="Morono Y."/>
            <person name="Uchiyama I."/>
            <person name="Ito T."/>
            <person name="Fujiyama A."/>
            <person name="Inagaki F."/>
            <person name="Takami H."/>
        </authorList>
    </citation>
    <scope>NUCLEOTIDE SEQUENCE</scope>
    <source>
        <strain evidence="7">Expedition CK06-06</strain>
    </source>
</reference>
<feature type="transmembrane region" description="Helical" evidence="6">
    <location>
        <begin position="7"/>
        <end position="28"/>
    </location>
</feature>
<evidence type="ECO:0000313" key="7">
    <source>
        <dbReference type="EMBL" id="GAJ14964.1"/>
    </source>
</evidence>
<name>X1UBW6_9ZZZZ</name>
<comment type="caution">
    <text evidence="7">The sequence shown here is derived from an EMBL/GenBank/DDBJ whole genome shotgun (WGS) entry which is preliminary data.</text>
</comment>
<dbReference type="GO" id="GO:0043190">
    <property type="term" value="C:ATP-binding cassette (ABC) transporter complex"/>
    <property type="evidence" value="ECO:0007669"/>
    <property type="project" value="TreeGrafter"/>
</dbReference>
<evidence type="ECO:0000256" key="5">
    <source>
        <dbReference type="ARBA" id="ARBA00023136"/>
    </source>
</evidence>
<gene>
    <name evidence="7" type="ORF">S12H4_48046</name>
</gene>
<evidence type="ECO:0000256" key="1">
    <source>
        <dbReference type="ARBA" id="ARBA00004651"/>
    </source>
</evidence>
<feature type="non-terminal residue" evidence="7">
    <location>
        <position position="1"/>
    </location>
</feature>
<keyword evidence="2" id="KW-1003">Cell membrane</keyword>
<evidence type="ECO:0000256" key="2">
    <source>
        <dbReference type="ARBA" id="ARBA00022475"/>
    </source>
</evidence>
<dbReference type="EMBL" id="BARW01029979">
    <property type="protein sequence ID" value="GAJ14964.1"/>
    <property type="molecule type" value="Genomic_DNA"/>
</dbReference>
<proteinExistence type="predicted"/>
<dbReference type="Pfam" id="PF03739">
    <property type="entry name" value="LptF_LptG"/>
    <property type="match status" value="1"/>
</dbReference>
<evidence type="ECO:0000256" key="3">
    <source>
        <dbReference type="ARBA" id="ARBA00022692"/>
    </source>
</evidence>
<evidence type="ECO:0000256" key="6">
    <source>
        <dbReference type="SAM" id="Phobius"/>
    </source>
</evidence>
<comment type="subcellular location">
    <subcellularLocation>
        <location evidence="1">Cell membrane</location>
        <topology evidence="1">Multi-pass membrane protein</topology>
    </subcellularLocation>
</comment>
<keyword evidence="3 6" id="KW-0812">Transmembrane</keyword>
<dbReference type="InterPro" id="IPR005495">
    <property type="entry name" value="LptG/LptF_permease"/>
</dbReference>
<keyword evidence="5 6" id="KW-0472">Membrane</keyword>
<dbReference type="PANTHER" id="PTHR33529:SF6">
    <property type="entry name" value="YJGP_YJGQ FAMILY PERMEASE"/>
    <property type="match status" value="1"/>
</dbReference>
<keyword evidence="4 6" id="KW-1133">Transmembrane helix</keyword>
<feature type="non-terminal residue" evidence="7">
    <location>
        <position position="250"/>
    </location>
</feature>
<organism evidence="7">
    <name type="scientific">marine sediment metagenome</name>
    <dbReference type="NCBI Taxonomy" id="412755"/>
    <lineage>
        <taxon>unclassified sequences</taxon>
        <taxon>metagenomes</taxon>
        <taxon>ecological metagenomes</taxon>
    </lineage>
</organism>
<dbReference type="PANTHER" id="PTHR33529">
    <property type="entry name" value="SLR0882 PROTEIN-RELATED"/>
    <property type="match status" value="1"/>
</dbReference>
<dbReference type="GO" id="GO:0015920">
    <property type="term" value="P:lipopolysaccharide transport"/>
    <property type="evidence" value="ECO:0007669"/>
    <property type="project" value="TreeGrafter"/>
</dbReference>
<accession>X1UBW6</accession>
<sequence length="250" mass="28756">LSLMGYFLPITLTFVLPMAALFASALVYGRFASDNEFDACRASGISFLTLVHPGLSLAIVVAIANLVLSFHMLPFFVHLAEIYKKSNVRKMRTNYLKAAQLHQRLLYRPKAERKVPFIRNSQIRDELTEEEKNIVLATFDKGKVTMKDWFETLGEIVPPRRPQDLDTPQGVDALLEQSLRTPLLVSEAVSLGFDKDENLKKQVREYEDRILLGESKQARNKEVEDPTTEEMKAYLKEHEEQFRQDRKLKI</sequence>
<protein>
    <submittedName>
        <fullName evidence="7">Uncharacterized protein</fullName>
    </submittedName>
</protein>
<dbReference type="AlphaFoldDB" id="X1UBW6"/>
<evidence type="ECO:0000256" key="4">
    <source>
        <dbReference type="ARBA" id="ARBA00022989"/>
    </source>
</evidence>